<evidence type="ECO:0000313" key="2">
    <source>
        <dbReference type="EMBL" id="GAA0302103.1"/>
    </source>
</evidence>
<gene>
    <name evidence="2" type="ORF">GCM10009066_15240</name>
</gene>
<organism evidence="2 3">
    <name type="scientific">Halarchaeum salinum</name>
    <dbReference type="NCBI Taxonomy" id="489912"/>
    <lineage>
        <taxon>Archaea</taxon>
        <taxon>Methanobacteriati</taxon>
        <taxon>Methanobacteriota</taxon>
        <taxon>Stenosarchaea group</taxon>
        <taxon>Halobacteria</taxon>
        <taxon>Halobacteriales</taxon>
        <taxon>Halobacteriaceae</taxon>
    </lineage>
</organism>
<dbReference type="EMBL" id="BAAABL010000043">
    <property type="protein sequence ID" value="GAA0302103.1"/>
    <property type="molecule type" value="Genomic_DNA"/>
</dbReference>
<sequence>MCKLRHESGAVEAVRQTTSGYHVNLVTHAARGHPETYLYDALEDAFGDQIPTSTSSSAAVAGTSSACTRRNR</sequence>
<protein>
    <submittedName>
        <fullName evidence="2">Uncharacterized protein</fullName>
    </submittedName>
</protein>
<name>A0AAV3S843_9EURY</name>
<evidence type="ECO:0000256" key="1">
    <source>
        <dbReference type="SAM" id="MobiDB-lite"/>
    </source>
</evidence>
<keyword evidence="3" id="KW-1185">Reference proteome</keyword>
<proteinExistence type="predicted"/>
<feature type="region of interest" description="Disordered" evidence="1">
    <location>
        <begin position="52"/>
        <end position="72"/>
    </location>
</feature>
<evidence type="ECO:0000313" key="3">
    <source>
        <dbReference type="Proteomes" id="UP001500837"/>
    </source>
</evidence>
<accession>A0AAV3S843</accession>
<reference evidence="2 3" key="1">
    <citation type="journal article" date="2019" name="Int. J. Syst. Evol. Microbiol.">
        <title>The Global Catalogue of Microorganisms (GCM) 10K type strain sequencing project: providing services to taxonomists for standard genome sequencing and annotation.</title>
        <authorList>
            <consortium name="The Broad Institute Genomics Platform"/>
            <consortium name="The Broad Institute Genome Sequencing Center for Infectious Disease"/>
            <person name="Wu L."/>
            <person name="Ma J."/>
        </authorList>
    </citation>
    <scope>NUCLEOTIDE SEQUENCE [LARGE SCALE GENOMIC DNA]</scope>
    <source>
        <strain evidence="2 3">JCM 16330</strain>
    </source>
</reference>
<comment type="caution">
    <text evidence="2">The sequence shown here is derived from an EMBL/GenBank/DDBJ whole genome shotgun (WGS) entry which is preliminary data.</text>
</comment>
<dbReference type="InterPro" id="IPR023906">
    <property type="entry name" value="rSAM_target_put"/>
</dbReference>
<dbReference type="AlphaFoldDB" id="A0AAV3S843"/>
<dbReference type="Pfam" id="PF26005">
    <property type="entry name" value="rSAM_target_put"/>
    <property type="match status" value="1"/>
</dbReference>
<dbReference type="Proteomes" id="UP001500837">
    <property type="component" value="Unassembled WGS sequence"/>
</dbReference>